<dbReference type="Proteomes" id="UP000288805">
    <property type="component" value="Unassembled WGS sequence"/>
</dbReference>
<evidence type="ECO:0000259" key="2">
    <source>
        <dbReference type="Pfam" id="PF14432"/>
    </source>
</evidence>
<proteinExistence type="inferred from homology"/>
<dbReference type="GO" id="GO:0008270">
    <property type="term" value="F:zinc ion binding"/>
    <property type="evidence" value="ECO:0007669"/>
    <property type="project" value="InterPro"/>
</dbReference>
<name>A0A438KBS6_VITVI</name>
<evidence type="ECO:0000313" key="3">
    <source>
        <dbReference type="EMBL" id="RVX18669.1"/>
    </source>
</evidence>
<sequence>MFNMHTVDEEEKEYASGLHSERLAIAYGLLHTPNGSPIRIVKNLRVCRDCHEVIKLISEVYNREIIVRDSTISEKGGVLAMTIGTVVPLAFGFWDVTCNSLDTFKLKLSKCIHTKNKKKLHLGFPWSVPPRIKPCTEFDQSTYGRQTVKPKRRVSKRLPTTPFVEIP</sequence>
<evidence type="ECO:0000256" key="1">
    <source>
        <dbReference type="ARBA" id="ARBA00006643"/>
    </source>
</evidence>
<reference evidence="3 4" key="1">
    <citation type="journal article" date="2018" name="PLoS Genet.">
        <title>Population sequencing reveals clonal diversity and ancestral inbreeding in the grapevine cultivar Chardonnay.</title>
        <authorList>
            <person name="Roach M.J."/>
            <person name="Johnson D.L."/>
            <person name="Bohlmann J."/>
            <person name="van Vuuren H.J."/>
            <person name="Jones S.J."/>
            <person name="Pretorius I.S."/>
            <person name="Schmidt S.A."/>
            <person name="Borneman A.R."/>
        </authorList>
    </citation>
    <scope>NUCLEOTIDE SEQUENCE [LARGE SCALE GENOMIC DNA]</scope>
    <source>
        <strain evidence="4">cv. Chardonnay</strain>
        <tissue evidence="3">Leaf</tissue>
    </source>
</reference>
<comment type="caution">
    <text evidence="3">The sequence shown here is derived from an EMBL/GenBank/DDBJ whole genome shotgun (WGS) entry which is preliminary data.</text>
</comment>
<comment type="similarity">
    <text evidence="1">Belongs to the PPR family. PCMP-H subfamily.</text>
</comment>
<protein>
    <submittedName>
        <fullName evidence="3">Pentatricopeptide repeat-containing protein</fullName>
    </submittedName>
</protein>
<dbReference type="InterPro" id="IPR032867">
    <property type="entry name" value="DYW_dom"/>
</dbReference>
<dbReference type="Pfam" id="PF14432">
    <property type="entry name" value="DYW_deaminase"/>
    <property type="match status" value="1"/>
</dbReference>
<gene>
    <name evidence="3" type="primary">PCMP-H53_1</name>
    <name evidence="3" type="ORF">CK203_006567</name>
</gene>
<dbReference type="AlphaFoldDB" id="A0A438KBS6"/>
<organism evidence="3 4">
    <name type="scientific">Vitis vinifera</name>
    <name type="common">Grape</name>
    <dbReference type="NCBI Taxonomy" id="29760"/>
    <lineage>
        <taxon>Eukaryota</taxon>
        <taxon>Viridiplantae</taxon>
        <taxon>Streptophyta</taxon>
        <taxon>Embryophyta</taxon>
        <taxon>Tracheophyta</taxon>
        <taxon>Spermatophyta</taxon>
        <taxon>Magnoliopsida</taxon>
        <taxon>eudicotyledons</taxon>
        <taxon>Gunneridae</taxon>
        <taxon>Pentapetalae</taxon>
        <taxon>rosids</taxon>
        <taxon>Vitales</taxon>
        <taxon>Vitaceae</taxon>
        <taxon>Viteae</taxon>
        <taxon>Vitis</taxon>
    </lineage>
</organism>
<evidence type="ECO:0000313" key="4">
    <source>
        <dbReference type="Proteomes" id="UP000288805"/>
    </source>
</evidence>
<accession>A0A438KBS6</accession>
<dbReference type="EMBL" id="QGNW01000011">
    <property type="protein sequence ID" value="RVX18669.1"/>
    <property type="molecule type" value="Genomic_DNA"/>
</dbReference>
<feature type="domain" description="DYW" evidence="2">
    <location>
        <begin position="2"/>
        <end position="71"/>
    </location>
</feature>